<dbReference type="PRINTS" id="PR00455">
    <property type="entry name" value="HTHTETR"/>
</dbReference>
<dbReference type="KEGG" id="mym:A176_001394"/>
<dbReference type="Gene3D" id="1.10.357.10">
    <property type="entry name" value="Tetracycline Repressor, domain 2"/>
    <property type="match status" value="1"/>
</dbReference>
<dbReference type="PANTHER" id="PTHR30055:SF187">
    <property type="entry name" value="TRANSCRIPTIONAL REGULATORY PROTEIN"/>
    <property type="match status" value="1"/>
</dbReference>
<dbReference type="Pfam" id="PF00440">
    <property type="entry name" value="TetR_N"/>
    <property type="match status" value="1"/>
</dbReference>
<evidence type="ECO:0000313" key="5">
    <source>
        <dbReference type="Proteomes" id="UP000009026"/>
    </source>
</evidence>
<gene>
    <name evidence="4" type="ORF">A176_001394</name>
</gene>
<dbReference type="AlphaFoldDB" id="A0A0H4X9E1"/>
<dbReference type="OrthoDB" id="9798857at2"/>
<dbReference type="InterPro" id="IPR050109">
    <property type="entry name" value="HTH-type_TetR-like_transc_reg"/>
</dbReference>
<dbReference type="GO" id="GO:0003700">
    <property type="term" value="F:DNA-binding transcription factor activity"/>
    <property type="evidence" value="ECO:0007669"/>
    <property type="project" value="TreeGrafter"/>
</dbReference>
<organism evidence="4 5">
    <name type="scientific">Pseudomyxococcus hansupus</name>
    <dbReference type="NCBI Taxonomy" id="1297742"/>
    <lineage>
        <taxon>Bacteria</taxon>
        <taxon>Pseudomonadati</taxon>
        <taxon>Myxococcota</taxon>
        <taxon>Myxococcia</taxon>
        <taxon>Myxococcales</taxon>
        <taxon>Cystobacterineae</taxon>
        <taxon>Myxococcaceae</taxon>
        <taxon>Pseudomyxococcus</taxon>
    </lineage>
</organism>
<evidence type="ECO:0000256" key="1">
    <source>
        <dbReference type="ARBA" id="ARBA00023125"/>
    </source>
</evidence>
<protein>
    <submittedName>
        <fullName evidence="4">Transcriptional regulatory protein</fullName>
    </submittedName>
</protein>
<dbReference type="RefSeq" id="WP_002634300.1">
    <property type="nucleotide sequence ID" value="NZ_CP012109.1"/>
</dbReference>
<keyword evidence="1 2" id="KW-0238">DNA-binding</keyword>
<evidence type="ECO:0000256" key="2">
    <source>
        <dbReference type="PROSITE-ProRule" id="PRU00335"/>
    </source>
</evidence>
<feature type="domain" description="HTH tetR-type" evidence="3">
    <location>
        <begin position="11"/>
        <end position="71"/>
    </location>
</feature>
<feature type="DNA-binding region" description="H-T-H motif" evidence="2">
    <location>
        <begin position="34"/>
        <end position="53"/>
    </location>
</feature>
<evidence type="ECO:0000259" key="3">
    <source>
        <dbReference type="PROSITE" id="PS50977"/>
    </source>
</evidence>
<dbReference type="PATRIC" id="fig|1297742.4.peg.1411"/>
<accession>A0A0H4X9E1</accession>
<dbReference type="Proteomes" id="UP000009026">
    <property type="component" value="Chromosome"/>
</dbReference>
<keyword evidence="5" id="KW-1185">Reference proteome</keyword>
<dbReference type="PROSITE" id="PS50977">
    <property type="entry name" value="HTH_TETR_2"/>
    <property type="match status" value="1"/>
</dbReference>
<dbReference type="PANTHER" id="PTHR30055">
    <property type="entry name" value="HTH-TYPE TRANSCRIPTIONAL REGULATOR RUTR"/>
    <property type="match status" value="1"/>
</dbReference>
<reference evidence="4 5" key="1">
    <citation type="journal article" date="2016" name="PLoS ONE">
        <title>Complete Genome Sequence and Comparative Genomics of a Novel Myxobacterium Myxococcus hansupus.</title>
        <authorList>
            <person name="Sharma G."/>
            <person name="Narwani T."/>
            <person name="Subramanian S."/>
        </authorList>
    </citation>
    <scope>NUCLEOTIDE SEQUENCE [LARGE SCALE GENOMIC DNA]</scope>
    <source>
        <strain evidence="5">mixupus</strain>
    </source>
</reference>
<dbReference type="EMBL" id="CP012109">
    <property type="protein sequence ID" value="AKQ64482.1"/>
    <property type="molecule type" value="Genomic_DNA"/>
</dbReference>
<name>A0A0H4X9E1_9BACT</name>
<dbReference type="InterPro" id="IPR036271">
    <property type="entry name" value="Tet_transcr_reg_TetR-rel_C_sf"/>
</dbReference>
<dbReference type="STRING" id="1297742.A176_001394"/>
<proteinExistence type="predicted"/>
<dbReference type="InterPro" id="IPR009057">
    <property type="entry name" value="Homeodomain-like_sf"/>
</dbReference>
<dbReference type="SUPFAM" id="SSF48498">
    <property type="entry name" value="Tetracyclin repressor-like, C-terminal domain"/>
    <property type="match status" value="1"/>
</dbReference>
<dbReference type="GO" id="GO:0000976">
    <property type="term" value="F:transcription cis-regulatory region binding"/>
    <property type="evidence" value="ECO:0007669"/>
    <property type="project" value="TreeGrafter"/>
</dbReference>
<dbReference type="SUPFAM" id="SSF46689">
    <property type="entry name" value="Homeodomain-like"/>
    <property type="match status" value="1"/>
</dbReference>
<evidence type="ECO:0000313" key="4">
    <source>
        <dbReference type="EMBL" id="AKQ64482.1"/>
    </source>
</evidence>
<dbReference type="eggNOG" id="COG1309">
    <property type="taxonomic scope" value="Bacteria"/>
</dbReference>
<sequence>MERKRRSATGEQSRRAILDAALECFSRLGWAATTIEDIRKVSGASVGSVYHHFGAKEGIAVALYIDCLRLHQESLRTRLEKKHDAEDFVRAVVTHHIAWSREHPEAARYLLRMRREEAVAAAGPEIQSATGDFVREGFSRMKAFAQAGELLALPPSAYMPLMLGPAQELLRGWAGGHVELKPGIEKVFADAAWRCLRPDAPPATQTLSHARRKGP</sequence>
<dbReference type="InterPro" id="IPR001647">
    <property type="entry name" value="HTH_TetR"/>
</dbReference>